<comment type="subunit">
    <text evidence="33">The nucleosome is a histone octamer containing two molecules each of H2A, H2B, H3 and H4 assembled in one H3-H4 heterotetramer and two H2A-H2B heterodimers. The octamer wraps approximately 147 bp of DNA.</text>
</comment>
<evidence type="ECO:0000256" key="34">
    <source>
        <dbReference type="SAM" id="MobiDB-lite"/>
    </source>
</evidence>
<evidence type="ECO:0000256" key="33">
    <source>
        <dbReference type="RuleBase" id="RU000528"/>
    </source>
</evidence>
<feature type="non-terminal residue" evidence="38">
    <location>
        <position position="1"/>
    </location>
</feature>
<keyword evidence="22" id="KW-0560">Oxidoreductase</keyword>
<dbReference type="Proteomes" id="UP000281406">
    <property type="component" value="Unassembled WGS sequence"/>
</dbReference>
<dbReference type="CDD" id="cd08762">
    <property type="entry name" value="Cyt_b561_CYBASC3"/>
    <property type="match status" value="1"/>
</dbReference>
<dbReference type="SMART" id="SM00526">
    <property type="entry name" value="H15"/>
    <property type="match status" value="1"/>
</dbReference>
<keyword evidence="30" id="KW-0379">Hydroxylation</keyword>
<dbReference type="PROSITE" id="PS50939">
    <property type="entry name" value="CYTOCHROME_B561"/>
    <property type="match status" value="1"/>
</dbReference>
<evidence type="ECO:0000256" key="7">
    <source>
        <dbReference type="ARBA" id="ARBA00006564"/>
    </source>
</evidence>
<evidence type="ECO:0000256" key="35">
    <source>
        <dbReference type="SAM" id="Phobius"/>
    </source>
</evidence>
<keyword evidence="28 33" id="KW-0539">Nucleus</keyword>
<evidence type="ECO:0000256" key="31">
    <source>
        <dbReference type="ARBA" id="ARBA00046132"/>
    </source>
</evidence>
<dbReference type="InterPro" id="IPR001951">
    <property type="entry name" value="Histone_H4"/>
</dbReference>
<dbReference type="Gene3D" id="1.10.20.10">
    <property type="entry name" value="Histone, subunit A"/>
    <property type="match status" value="1"/>
</dbReference>
<keyword evidence="29 33" id="KW-0544">Nucleosome core</keyword>
<keyword evidence="10 33" id="KW-0158">Chromosome</keyword>
<feature type="transmembrane region" description="Helical" evidence="35">
    <location>
        <begin position="212"/>
        <end position="235"/>
    </location>
</feature>
<keyword evidence="18" id="KW-1278">Translocase</keyword>
<feature type="transmembrane region" description="Helical" evidence="35">
    <location>
        <begin position="133"/>
        <end position="160"/>
    </location>
</feature>
<evidence type="ECO:0000256" key="11">
    <source>
        <dbReference type="ARBA" id="ARBA00022481"/>
    </source>
</evidence>
<dbReference type="PANTHER" id="PTHR10106">
    <property type="entry name" value="CYTOCHROME B561-RELATED"/>
    <property type="match status" value="1"/>
</dbReference>
<comment type="catalytic activity">
    <reaction evidence="32">
        <text>Fe(3+)(out) + L-ascorbate(in) = monodehydro-L-ascorbate radical(in) + Fe(2+)(out) + H(+)</text>
        <dbReference type="Rhea" id="RHEA:30403"/>
        <dbReference type="ChEBI" id="CHEBI:15378"/>
        <dbReference type="ChEBI" id="CHEBI:29033"/>
        <dbReference type="ChEBI" id="CHEBI:29034"/>
        <dbReference type="ChEBI" id="CHEBI:38290"/>
        <dbReference type="ChEBI" id="CHEBI:59513"/>
        <dbReference type="EC" id="7.2.1.3"/>
    </reaction>
    <physiologicalReaction direction="left-to-right" evidence="32">
        <dbReference type="Rhea" id="RHEA:30404"/>
    </physiologicalReaction>
</comment>
<comment type="function">
    <text evidence="2 33">Core component of nucleosome. Nucleosomes wrap and compact DNA into chromatin, limiting DNA accessibility to the cellular machineries which require DNA as a template. Histones thereby play a central role in transcription regulation, DNA repair, DNA replication and chromosomal stability. DNA accessibility is regulated via a complex set of post-translational modifications of histones, also called histone code, and nucleosome remodeling.</text>
</comment>
<dbReference type="SMART" id="SM00665">
    <property type="entry name" value="B561"/>
    <property type="match status" value="1"/>
</dbReference>
<sequence>SPFWHYVTTKNDLTHRMRGIVAFYITYLLCLILGIVCVVLVAHWNYTYRGGFAWDGSAKQFNWHPVFMVTGMVVLYGNAAVVYRIPLTWGHNKLPWKLLHAGLLLLSLILSVIGLCAVFDFHNKNHTPNLYSLHSWVGICTTALFTAQWLMGFTAFLLPCTPMAARALIKPTHVWMGAIILVLSIVSCISGINEKLFFALKTNTNGMLPYSALPPEAITANSLGIIIVAFGLVVLKILSNQIWQRPEPGYDEGIYRVATMSGRGKGGKGLGKGGAKRHRKVLRDNIQGITKPAIRRLARRGGVKRISGLIYEETRGVLKVFLENVIRDAVTYTEHAKRKTVTAMDVVYALKRQGRTLYGFGAVGCKHCLFDSSVLRDIGSKLTETMTETAPAPAAAPAKAPKKKAAKAKKSGASVSDLIVKAVAASNERKGVSLAALKKALAGGGYDVEKNNSRVKIALKSLVKKGALVQTKGTGASGSFKVSKKPAAKKPVKKVVAKPKKPAVKKAAAKAAKPKKAAVKKPAPKKSPKKVKKPAAPKKATKSPKKVKKPAVKKVAKSPKKVKAVKPKAAKPKAAKAKKTAAKKK</sequence>
<dbReference type="InterPro" id="IPR036388">
    <property type="entry name" value="WH-like_DNA-bd_sf"/>
</dbReference>
<dbReference type="InterPro" id="IPR009072">
    <property type="entry name" value="Histone-fold"/>
</dbReference>
<keyword evidence="25 35" id="KW-0472">Membrane</keyword>
<evidence type="ECO:0000256" key="24">
    <source>
        <dbReference type="ARBA" id="ARBA00023125"/>
    </source>
</evidence>
<evidence type="ECO:0000313" key="39">
    <source>
        <dbReference type="Proteomes" id="UP000281406"/>
    </source>
</evidence>
<dbReference type="Pfam" id="PF03188">
    <property type="entry name" value="Cytochrom_B561"/>
    <property type="match status" value="1"/>
</dbReference>
<evidence type="ECO:0000256" key="21">
    <source>
        <dbReference type="ARBA" id="ARBA00022990"/>
    </source>
</evidence>
<gene>
    <name evidence="38" type="ORF">DPX16_23080</name>
</gene>
<keyword evidence="24 33" id="KW-0238">DNA-binding</keyword>
<evidence type="ECO:0000256" key="12">
    <source>
        <dbReference type="ARBA" id="ARBA00022499"/>
    </source>
</evidence>
<dbReference type="Pfam" id="PF15511">
    <property type="entry name" value="CENP-T_C"/>
    <property type="match status" value="1"/>
</dbReference>
<feature type="transmembrane region" description="Helical" evidence="35">
    <location>
        <begin position="66"/>
        <end position="86"/>
    </location>
</feature>
<accession>A0A3N0XIL2</accession>
<dbReference type="AlphaFoldDB" id="A0A3N0XIL2"/>
<evidence type="ECO:0000256" key="22">
    <source>
        <dbReference type="ARBA" id="ARBA00023002"/>
    </source>
</evidence>
<dbReference type="GO" id="GO:0140571">
    <property type="term" value="F:transmembrane ascorbate ferrireductase activity"/>
    <property type="evidence" value="ECO:0007669"/>
    <property type="project" value="UniProtKB-EC"/>
</dbReference>
<dbReference type="InterPro" id="IPR035425">
    <property type="entry name" value="CENP-T/H4_C"/>
</dbReference>
<evidence type="ECO:0000313" key="38">
    <source>
        <dbReference type="EMBL" id="ROI27758.1"/>
    </source>
</evidence>
<dbReference type="EMBL" id="RJVU01073043">
    <property type="protein sequence ID" value="ROI27758.1"/>
    <property type="molecule type" value="Genomic_DNA"/>
</dbReference>
<feature type="domain" description="H15" evidence="37">
    <location>
        <begin position="411"/>
        <end position="484"/>
    </location>
</feature>
<evidence type="ECO:0000256" key="8">
    <source>
        <dbReference type="ARBA" id="ARBA00011738"/>
    </source>
</evidence>
<keyword evidence="23" id="KW-0408">Iron</keyword>
<evidence type="ECO:0000256" key="32">
    <source>
        <dbReference type="ARBA" id="ARBA00048457"/>
    </source>
</evidence>
<dbReference type="SMART" id="SM00803">
    <property type="entry name" value="TAF"/>
    <property type="match status" value="1"/>
</dbReference>
<dbReference type="PROSITE" id="PS00047">
    <property type="entry name" value="HISTONE_H4"/>
    <property type="match status" value="1"/>
</dbReference>
<keyword evidence="13" id="KW-0349">Heme</keyword>
<evidence type="ECO:0000256" key="15">
    <source>
        <dbReference type="ARBA" id="ARBA00022723"/>
    </source>
</evidence>
<keyword evidence="12" id="KW-1017">Isopeptide bond</keyword>
<protein>
    <recommendedName>
        <fullName evidence="33">Histone H4</fullName>
    </recommendedName>
</protein>
<dbReference type="PRINTS" id="PR00623">
    <property type="entry name" value="HISTONEH4"/>
</dbReference>
<evidence type="ECO:0000256" key="4">
    <source>
        <dbReference type="ARBA" id="ARBA00004123"/>
    </source>
</evidence>
<dbReference type="Pfam" id="PF00538">
    <property type="entry name" value="Linker_histone"/>
    <property type="match status" value="1"/>
</dbReference>
<evidence type="ECO:0000256" key="13">
    <source>
        <dbReference type="ARBA" id="ARBA00022617"/>
    </source>
</evidence>
<dbReference type="CDD" id="cd22912">
    <property type="entry name" value="HFD_H4"/>
    <property type="match status" value="1"/>
</dbReference>
<proteinExistence type="inferred from homology"/>
<reference evidence="38 39" key="1">
    <citation type="submission" date="2018-10" db="EMBL/GenBank/DDBJ databases">
        <title>Genome assembly for a Yunnan-Guizhou Plateau 3E fish, Anabarilius grahami (Regan), and its evolutionary and genetic applications.</title>
        <authorList>
            <person name="Jiang W."/>
        </authorList>
    </citation>
    <scope>NUCLEOTIDE SEQUENCE [LARGE SCALE GENOMIC DNA]</scope>
    <source>
        <strain evidence="38">AG-KIZ</strain>
        <tissue evidence="38">Muscle</tissue>
    </source>
</reference>
<feature type="compositionally biased region" description="Basic residues" evidence="34">
    <location>
        <begin position="482"/>
        <end position="585"/>
    </location>
</feature>
<evidence type="ECO:0000256" key="1">
    <source>
        <dbReference type="ARBA" id="ARBA00001970"/>
    </source>
</evidence>
<dbReference type="SMART" id="SM00417">
    <property type="entry name" value="H4"/>
    <property type="match status" value="1"/>
</dbReference>
<keyword evidence="19" id="KW-0249">Electron transport</keyword>
<dbReference type="InterPro" id="IPR043205">
    <property type="entry name" value="CYB561/CYBRD1-like"/>
</dbReference>
<dbReference type="GO" id="GO:0003677">
    <property type="term" value="F:DNA binding"/>
    <property type="evidence" value="ECO:0007669"/>
    <property type="project" value="UniProtKB-KW"/>
</dbReference>
<feature type="region of interest" description="Disordered" evidence="34">
    <location>
        <begin position="388"/>
        <end position="407"/>
    </location>
</feature>
<dbReference type="GO" id="GO:0046982">
    <property type="term" value="F:protein heterodimerization activity"/>
    <property type="evidence" value="ECO:0007669"/>
    <property type="project" value="InterPro"/>
</dbReference>
<keyword evidence="9" id="KW-0813">Transport</keyword>
<evidence type="ECO:0000256" key="20">
    <source>
        <dbReference type="ARBA" id="ARBA00022989"/>
    </source>
</evidence>
<evidence type="ECO:0000259" key="36">
    <source>
        <dbReference type="PROSITE" id="PS50939"/>
    </source>
</evidence>
<evidence type="ECO:0000256" key="27">
    <source>
        <dbReference type="ARBA" id="ARBA00023228"/>
    </source>
</evidence>
<evidence type="ECO:0000256" key="10">
    <source>
        <dbReference type="ARBA" id="ARBA00022454"/>
    </source>
</evidence>
<keyword evidence="16" id="KW-0967">Endosome</keyword>
<evidence type="ECO:0000256" key="29">
    <source>
        <dbReference type="ARBA" id="ARBA00023269"/>
    </source>
</evidence>
<dbReference type="InterPro" id="IPR004823">
    <property type="entry name" value="TAF_TATA-bd_Histone-like_dom"/>
</dbReference>
<comment type="subcellular location">
    <subcellularLocation>
        <location evidence="6">Chromosome</location>
    </subcellularLocation>
    <subcellularLocation>
        <location evidence="3">Late endosome membrane</location>
        <topology evidence="3">Multi-pass membrane protein</topology>
    </subcellularLocation>
    <subcellularLocation>
        <location evidence="5">Lysosome membrane</location>
        <topology evidence="5">Multi-pass membrane protein</topology>
    </subcellularLocation>
    <subcellularLocation>
        <location evidence="4">Nucleus</location>
    </subcellularLocation>
</comment>
<keyword evidence="11" id="KW-0488">Methylation</keyword>
<evidence type="ECO:0000256" key="17">
    <source>
        <dbReference type="ARBA" id="ARBA00022934"/>
    </source>
</evidence>
<feature type="transmembrane region" description="Helical" evidence="35">
    <location>
        <begin position="98"/>
        <end position="121"/>
    </location>
</feature>
<evidence type="ECO:0000256" key="6">
    <source>
        <dbReference type="ARBA" id="ARBA00004286"/>
    </source>
</evidence>
<dbReference type="GO" id="GO:0046872">
    <property type="term" value="F:metal ion binding"/>
    <property type="evidence" value="ECO:0007669"/>
    <property type="project" value="UniProtKB-KW"/>
</dbReference>
<feature type="region of interest" description="Disordered" evidence="34">
    <location>
        <begin position="473"/>
        <end position="585"/>
    </location>
</feature>
<dbReference type="GO" id="GO:0030527">
    <property type="term" value="F:structural constituent of chromatin"/>
    <property type="evidence" value="ECO:0007669"/>
    <property type="project" value="InterPro"/>
</dbReference>
<dbReference type="Gene3D" id="1.10.10.10">
    <property type="entry name" value="Winged helix-like DNA-binding domain superfamily/Winged helix DNA-binding domain"/>
    <property type="match status" value="1"/>
</dbReference>
<comment type="cofactor">
    <cofactor evidence="1">
        <name>heme b</name>
        <dbReference type="ChEBI" id="CHEBI:60344"/>
    </cofactor>
</comment>
<evidence type="ECO:0000256" key="18">
    <source>
        <dbReference type="ARBA" id="ARBA00022967"/>
    </source>
</evidence>
<dbReference type="InterPro" id="IPR005818">
    <property type="entry name" value="Histone_H1/H5_H15"/>
</dbReference>
<feature type="domain" description="Cytochrome b561" evidence="36">
    <location>
        <begin position="29"/>
        <end position="239"/>
    </location>
</feature>
<dbReference type="FunFam" id="1.10.10.10:FF:000075">
    <property type="entry name" value="Histone H1 like"/>
    <property type="match status" value="1"/>
</dbReference>
<dbReference type="SUPFAM" id="SSF46785">
    <property type="entry name" value="Winged helix' DNA-binding domain"/>
    <property type="match status" value="1"/>
</dbReference>
<keyword evidence="15" id="KW-0479">Metal-binding</keyword>
<keyword evidence="21" id="KW-0007">Acetylation</keyword>
<evidence type="ECO:0000256" key="5">
    <source>
        <dbReference type="ARBA" id="ARBA00004155"/>
    </source>
</evidence>
<keyword evidence="20 35" id="KW-1133">Transmembrane helix</keyword>
<dbReference type="FunFam" id="1.10.20.10:FF:000002">
    <property type="entry name" value="Histone H4"/>
    <property type="match status" value="1"/>
</dbReference>
<dbReference type="GO" id="GO:0006334">
    <property type="term" value="P:nucleosome assembly"/>
    <property type="evidence" value="ECO:0007669"/>
    <property type="project" value="InterPro"/>
</dbReference>
<dbReference type="GO" id="GO:0000786">
    <property type="term" value="C:nucleosome"/>
    <property type="evidence" value="ECO:0007669"/>
    <property type="project" value="UniProtKB-KW"/>
</dbReference>
<dbReference type="PANTHER" id="PTHR10106:SF38">
    <property type="entry name" value="LYSOSOMAL MEMBRANE ASCORBATE-DEPENDENT FERRIREDUCTASE CYB561A3"/>
    <property type="match status" value="1"/>
</dbReference>
<evidence type="ECO:0000256" key="9">
    <source>
        <dbReference type="ARBA" id="ARBA00022448"/>
    </source>
</evidence>
<comment type="function">
    <text evidence="31">Transmembrane reductase that uses ascorbate as an electron donor in the cytoplasm and transfers electrons across membranes to reduce iron cations Fe(3+) into Fe(2+) in the lumen of the late endosome and lysosome. Reduced iron can then be extruded from the late endosome and lysosome to the cytoplasm by divalent metal-specific transporters. It is therefore most probably involved in endosomal and lysosomal cellular iron homeostasis.</text>
</comment>
<evidence type="ECO:0000256" key="25">
    <source>
        <dbReference type="ARBA" id="ARBA00023136"/>
    </source>
</evidence>
<dbReference type="FunFam" id="1.20.120.1770:FF:000001">
    <property type="entry name" value="Cytochrome b reductase 1"/>
    <property type="match status" value="1"/>
</dbReference>
<keyword evidence="27" id="KW-0458">Lysosome</keyword>
<dbReference type="GO" id="GO:0005765">
    <property type="term" value="C:lysosomal membrane"/>
    <property type="evidence" value="ECO:0007669"/>
    <property type="project" value="UniProtKB-SubCell"/>
</dbReference>
<keyword evidence="14 35" id="KW-0812">Transmembrane</keyword>
<evidence type="ECO:0000259" key="37">
    <source>
        <dbReference type="PROSITE" id="PS51504"/>
    </source>
</evidence>
<keyword evidence="17" id="KW-0164">Citrullination</keyword>
<evidence type="ECO:0000256" key="23">
    <source>
        <dbReference type="ARBA" id="ARBA00023004"/>
    </source>
</evidence>
<evidence type="ECO:0000256" key="14">
    <source>
        <dbReference type="ARBA" id="ARBA00022692"/>
    </source>
</evidence>
<keyword evidence="39" id="KW-1185">Reference proteome</keyword>
<keyword evidence="26" id="KW-0325">Glycoprotein</keyword>
<feature type="compositionally biased region" description="Low complexity" evidence="34">
    <location>
        <begin position="390"/>
        <end position="399"/>
    </location>
</feature>
<evidence type="ECO:0000256" key="30">
    <source>
        <dbReference type="ARBA" id="ARBA00023278"/>
    </source>
</evidence>
<dbReference type="CDD" id="cd00073">
    <property type="entry name" value="H15"/>
    <property type="match status" value="1"/>
</dbReference>
<evidence type="ECO:0000256" key="2">
    <source>
        <dbReference type="ARBA" id="ARBA00002001"/>
    </source>
</evidence>
<dbReference type="GO" id="GO:0031902">
    <property type="term" value="C:late endosome membrane"/>
    <property type="evidence" value="ECO:0007669"/>
    <property type="project" value="UniProtKB-SubCell"/>
</dbReference>
<dbReference type="InterPro" id="IPR019809">
    <property type="entry name" value="Histone_H4_CS"/>
</dbReference>
<dbReference type="InterPro" id="IPR006593">
    <property type="entry name" value="Cyt_b561/ferric_Rdtase_TM"/>
</dbReference>
<feature type="transmembrane region" description="Helical" evidence="35">
    <location>
        <begin position="21"/>
        <end position="46"/>
    </location>
</feature>
<dbReference type="SUPFAM" id="SSF47113">
    <property type="entry name" value="Histone-fold"/>
    <property type="match status" value="1"/>
</dbReference>
<evidence type="ECO:0000256" key="28">
    <source>
        <dbReference type="ARBA" id="ARBA00023242"/>
    </source>
</evidence>
<evidence type="ECO:0000256" key="3">
    <source>
        <dbReference type="ARBA" id="ARBA00004107"/>
    </source>
</evidence>
<dbReference type="OrthoDB" id="907479at2759"/>
<comment type="subunit">
    <text evidence="8">Homodimer.</text>
</comment>
<evidence type="ECO:0000256" key="16">
    <source>
        <dbReference type="ARBA" id="ARBA00022753"/>
    </source>
</evidence>
<dbReference type="Gene3D" id="1.20.120.1770">
    <property type="match status" value="1"/>
</dbReference>
<dbReference type="InterPro" id="IPR036390">
    <property type="entry name" value="WH_DNA-bd_sf"/>
</dbReference>
<dbReference type="PROSITE" id="PS51504">
    <property type="entry name" value="H15"/>
    <property type="match status" value="1"/>
</dbReference>
<comment type="caution">
    <text evidence="38">The sequence shown here is derived from an EMBL/GenBank/DDBJ whole genome shotgun (WGS) entry which is preliminary data.</text>
</comment>
<evidence type="ECO:0000256" key="26">
    <source>
        <dbReference type="ARBA" id="ARBA00023180"/>
    </source>
</evidence>
<feature type="transmembrane region" description="Helical" evidence="35">
    <location>
        <begin position="172"/>
        <end position="192"/>
    </location>
</feature>
<dbReference type="GO" id="GO:0005634">
    <property type="term" value="C:nucleus"/>
    <property type="evidence" value="ECO:0007669"/>
    <property type="project" value="UniProtKB-SubCell"/>
</dbReference>
<organism evidence="38 39">
    <name type="scientific">Anabarilius grahami</name>
    <name type="common">Kanglang fish</name>
    <name type="synonym">Barilius grahami</name>
    <dbReference type="NCBI Taxonomy" id="495550"/>
    <lineage>
        <taxon>Eukaryota</taxon>
        <taxon>Metazoa</taxon>
        <taxon>Chordata</taxon>
        <taxon>Craniata</taxon>
        <taxon>Vertebrata</taxon>
        <taxon>Euteleostomi</taxon>
        <taxon>Actinopterygii</taxon>
        <taxon>Neopterygii</taxon>
        <taxon>Teleostei</taxon>
        <taxon>Ostariophysi</taxon>
        <taxon>Cypriniformes</taxon>
        <taxon>Xenocyprididae</taxon>
        <taxon>Xenocypridinae</taxon>
        <taxon>Xenocypridinae incertae sedis</taxon>
        <taxon>Anabarilius</taxon>
    </lineage>
</organism>
<comment type="similarity">
    <text evidence="7 33">Belongs to the histone H4 family.</text>
</comment>
<evidence type="ECO:0000256" key="19">
    <source>
        <dbReference type="ARBA" id="ARBA00022982"/>
    </source>
</evidence>
<name>A0A3N0XIL2_ANAGA</name>